<evidence type="ECO:0000256" key="1">
    <source>
        <dbReference type="SAM" id="MobiDB-lite"/>
    </source>
</evidence>
<dbReference type="InParanoid" id="M1DM43"/>
<dbReference type="PaxDb" id="4113-PGSC0003DMT400091222"/>
<evidence type="ECO:0000313" key="2">
    <source>
        <dbReference type="EnsemblPlants" id="PGSC0003DMT400091222"/>
    </source>
</evidence>
<dbReference type="AlphaFoldDB" id="M1DM43"/>
<reference evidence="2" key="2">
    <citation type="submission" date="2015-06" db="UniProtKB">
        <authorList>
            <consortium name="EnsemblPlants"/>
        </authorList>
    </citation>
    <scope>IDENTIFICATION</scope>
    <source>
        <strain evidence="2">DM1-3 516 R44</strain>
    </source>
</reference>
<accession>M1DM43</accession>
<feature type="region of interest" description="Disordered" evidence="1">
    <location>
        <begin position="49"/>
        <end position="145"/>
    </location>
</feature>
<proteinExistence type="predicted"/>
<protein>
    <submittedName>
        <fullName evidence="2">Integrase core domain containing protein</fullName>
    </submittedName>
</protein>
<feature type="region of interest" description="Disordered" evidence="1">
    <location>
        <begin position="272"/>
        <end position="309"/>
    </location>
</feature>
<dbReference type="Gramene" id="PGSC0003DMT400091222">
    <property type="protein sequence ID" value="PGSC0003DMT400091222"/>
    <property type="gene ID" value="PGSC0003DMG400040793"/>
</dbReference>
<feature type="compositionally biased region" description="Polar residues" evidence="1">
    <location>
        <begin position="58"/>
        <end position="67"/>
    </location>
</feature>
<keyword evidence="3" id="KW-1185">Reference proteome</keyword>
<evidence type="ECO:0000313" key="3">
    <source>
        <dbReference type="Proteomes" id="UP000011115"/>
    </source>
</evidence>
<reference evidence="3" key="1">
    <citation type="journal article" date="2011" name="Nature">
        <title>Genome sequence and analysis of the tuber crop potato.</title>
        <authorList>
            <consortium name="The Potato Genome Sequencing Consortium"/>
        </authorList>
    </citation>
    <scope>NUCLEOTIDE SEQUENCE [LARGE SCALE GENOMIC DNA]</scope>
    <source>
        <strain evidence="3">cv. DM1-3 516 R44</strain>
    </source>
</reference>
<feature type="compositionally biased region" description="Low complexity" evidence="1">
    <location>
        <begin position="291"/>
        <end position="303"/>
    </location>
</feature>
<dbReference type="HOGENOM" id="CLU_673373_0_0_1"/>
<name>M1DM43_SOLTU</name>
<sequence length="409" mass="45574">MDRRSVDGPLIRYVAGALGKFPKCDTMEVDYGPWNDPRTVLHLRRFHLQRDPDYSPTPARTTQNQSKKVLPDVVTASHSDEKDTLIRSPTRSGSNSESNSVAGSGSGSATSSSAHEAVASFDEPSSSNGIHISQNDQPDPIEGEPNRWFVEGQWQIYRDTKMKNGKEKMARTITEERRVLTGSLYTMPDIHHLFQRHKCEWMAHDPSTYSEEIVREFNASYATTLRGRIHKNAKAATQDPLTSTMDDANVAEPHRGPRVDVPMGQDLIHTVEHMQGDGPPTTIPPDEHPTSSSQMASQAPSSSGATPLSRTTMIPLARVQKLEGQMATLLHHIKPGMRKLIDESEERVEKRMEAKTDQQVQAVHKRLDAFELRVLERPAPTTDMSFFRTELASLRADVDTILATPAVEP</sequence>
<feature type="compositionally biased region" description="Low complexity" evidence="1">
    <location>
        <begin position="92"/>
        <end position="117"/>
    </location>
</feature>
<organism evidence="2 3">
    <name type="scientific">Solanum tuberosum</name>
    <name type="common">Potato</name>
    <dbReference type="NCBI Taxonomy" id="4113"/>
    <lineage>
        <taxon>Eukaryota</taxon>
        <taxon>Viridiplantae</taxon>
        <taxon>Streptophyta</taxon>
        <taxon>Embryophyta</taxon>
        <taxon>Tracheophyta</taxon>
        <taxon>Spermatophyta</taxon>
        <taxon>Magnoliopsida</taxon>
        <taxon>eudicotyledons</taxon>
        <taxon>Gunneridae</taxon>
        <taxon>Pentapetalae</taxon>
        <taxon>asterids</taxon>
        <taxon>lamiids</taxon>
        <taxon>Solanales</taxon>
        <taxon>Solanaceae</taxon>
        <taxon>Solanoideae</taxon>
        <taxon>Solaneae</taxon>
        <taxon>Solanum</taxon>
    </lineage>
</organism>
<dbReference type="EnsemblPlants" id="PGSC0003DMT400091222">
    <property type="protein sequence ID" value="PGSC0003DMT400091222"/>
    <property type="gene ID" value="PGSC0003DMG400040793"/>
</dbReference>
<dbReference type="Proteomes" id="UP000011115">
    <property type="component" value="Unassembled WGS sequence"/>
</dbReference>
<feature type="compositionally biased region" description="Polar residues" evidence="1">
    <location>
        <begin position="123"/>
        <end position="137"/>
    </location>
</feature>